<organism evidence="2 3">
    <name type="scientific">Anisodus tanguticus</name>
    <dbReference type="NCBI Taxonomy" id="243964"/>
    <lineage>
        <taxon>Eukaryota</taxon>
        <taxon>Viridiplantae</taxon>
        <taxon>Streptophyta</taxon>
        <taxon>Embryophyta</taxon>
        <taxon>Tracheophyta</taxon>
        <taxon>Spermatophyta</taxon>
        <taxon>Magnoliopsida</taxon>
        <taxon>eudicotyledons</taxon>
        <taxon>Gunneridae</taxon>
        <taxon>Pentapetalae</taxon>
        <taxon>asterids</taxon>
        <taxon>lamiids</taxon>
        <taxon>Solanales</taxon>
        <taxon>Solanaceae</taxon>
        <taxon>Solanoideae</taxon>
        <taxon>Hyoscyameae</taxon>
        <taxon>Anisodus</taxon>
    </lineage>
</organism>
<feature type="region of interest" description="Disordered" evidence="1">
    <location>
        <begin position="112"/>
        <end position="204"/>
    </location>
</feature>
<feature type="compositionally biased region" description="Basic and acidic residues" evidence="1">
    <location>
        <begin position="163"/>
        <end position="191"/>
    </location>
</feature>
<sequence>MLSSTFKPIVVASLLTVPEPNGHQPRSAPSLPMLKLNKTLIPPIQLTGNGKEVPLQEKTAASVSRRELIGLASTTLGGVALFAAKPAEALEVADIASSIKELFGFFKAKPKTGADNEKNSIVETEKKPKMEDKGKAKSDGDVKNPKSEAEEKKAKVEGNGNKPKVEVDEKKPKNGDDKKALTTHHSEKEKVSSTSAAAPTFPTF</sequence>
<evidence type="ECO:0000256" key="1">
    <source>
        <dbReference type="SAM" id="MobiDB-lite"/>
    </source>
</evidence>
<name>A0AAE1SV51_9SOLA</name>
<reference evidence="2" key="1">
    <citation type="submission" date="2023-12" db="EMBL/GenBank/DDBJ databases">
        <title>Genome assembly of Anisodus tanguticus.</title>
        <authorList>
            <person name="Wang Y.-J."/>
        </authorList>
    </citation>
    <scope>NUCLEOTIDE SEQUENCE</scope>
    <source>
        <strain evidence="2">KB-2021</strain>
        <tissue evidence="2">Leaf</tissue>
    </source>
</reference>
<accession>A0AAE1SV51</accession>
<evidence type="ECO:0000313" key="2">
    <source>
        <dbReference type="EMBL" id="KAK4376355.1"/>
    </source>
</evidence>
<protein>
    <submittedName>
        <fullName evidence="2">Uncharacterized protein</fullName>
    </submittedName>
</protein>
<dbReference type="EMBL" id="JAVYJV010000002">
    <property type="protein sequence ID" value="KAK4376355.1"/>
    <property type="molecule type" value="Genomic_DNA"/>
</dbReference>
<feature type="compositionally biased region" description="Polar residues" evidence="1">
    <location>
        <begin position="192"/>
        <end position="204"/>
    </location>
</feature>
<keyword evidence="3" id="KW-1185">Reference proteome</keyword>
<dbReference type="Proteomes" id="UP001291623">
    <property type="component" value="Unassembled WGS sequence"/>
</dbReference>
<dbReference type="AlphaFoldDB" id="A0AAE1SV51"/>
<proteinExistence type="predicted"/>
<comment type="caution">
    <text evidence="2">The sequence shown here is derived from an EMBL/GenBank/DDBJ whole genome shotgun (WGS) entry which is preliminary data.</text>
</comment>
<gene>
    <name evidence="2" type="ORF">RND71_002651</name>
</gene>
<feature type="compositionally biased region" description="Basic and acidic residues" evidence="1">
    <location>
        <begin position="112"/>
        <end position="156"/>
    </location>
</feature>
<evidence type="ECO:0000313" key="3">
    <source>
        <dbReference type="Proteomes" id="UP001291623"/>
    </source>
</evidence>